<sequence>MSCANLWEASFFIDFVMGRIRISSSLCLGRSIISGLLQLSANKDVCVSLQKRCDIANQAKTACSFLSMLRQGAALALSGLWFLTLTRKVPACCNGTSIRRCHRY</sequence>
<gene>
    <name evidence="1" type="ORF">JOE21_003541</name>
</gene>
<protein>
    <submittedName>
        <fullName evidence="1">Uncharacterized protein</fullName>
    </submittedName>
</protein>
<dbReference type="Proteomes" id="UP001185012">
    <property type="component" value="Unassembled WGS sequence"/>
</dbReference>
<accession>A0ABU1IRV5</accession>
<keyword evidence="2" id="KW-1185">Reference proteome</keyword>
<proteinExistence type="predicted"/>
<dbReference type="EMBL" id="JAVDQG010000010">
    <property type="protein sequence ID" value="MDR6227518.1"/>
    <property type="molecule type" value="Genomic_DNA"/>
</dbReference>
<organism evidence="1 2">
    <name type="scientific">Desmospora profundinema</name>
    <dbReference type="NCBI Taxonomy" id="1571184"/>
    <lineage>
        <taxon>Bacteria</taxon>
        <taxon>Bacillati</taxon>
        <taxon>Bacillota</taxon>
        <taxon>Bacilli</taxon>
        <taxon>Bacillales</taxon>
        <taxon>Thermoactinomycetaceae</taxon>
        <taxon>Desmospora</taxon>
    </lineage>
</organism>
<evidence type="ECO:0000313" key="2">
    <source>
        <dbReference type="Proteomes" id="UP001185012"/>
    </source>
</evidence>
<name>A0ABU1IRV5_9BACL</name>
<evidence type="ECO:0000313" key="1">
    <source>
        <dbReference type="EMBL" id="MDR6227518.1"/>
    </source>
</evidence>
<comment type="caution">
    <text evidence="1">The sequence shown here is derived from an EMBL/GenBank/DDBJ whole genome shotgun (WGS) entry which is preliminary data.</text>
</comment>
<reference evidence="1 2" key="1">
    <citation type="submission" date="2023-07" db="EMBL/GenBank/DDBJ databases">
        <title>Genomic Encyclopedia of Type Strains, Phase IV (KMG-IV): sequencing the most valuable type-strain genomes for metagenomic binning, comparative biology and taxonomic classification.</title>
        <authorList>
            <person name="Goeker M."/>
        </authorList>
    </citation>
    <scope>NUCLEOTIDE SEQUENCE [LARGE SCALE GENOMIC DNA]</scope>
    <source>
        <strain evidence="1 2">DSM 45903</strain>
    </source>
</reference>